<dbReference type="GO" id="GO:0003727">
    <property type="term" value="F:single-stranded RNA binding"/>
    <property type="evidence" value="ECO:0007669"/>
    <property type="project" value="InterPro"/>
</dbReference>
<sequence length="133" mass="14985">MAKAEQSPTEPGGLPVRVDSWLWATRFFKRRSEATQACKAGHVKVGDKTAKASQHVVPGQRITLWGQNRHVELEVMATVSKRVGPKVARVCYVDLTPRERGLDSYVQLPKRDRGAGKPTARERREINRLKGRE</sequence>
<name>I7LBE0_9CORY</name>
<feature type="region of interest" description="Disordered" evidence="5">
    <location>
        <begin position="108"/>
        <end position="133"/>
    </location>
</feature>
<dbReference type="Gene3D" id="3.10.290.10">
    <property type="entry name" value="RNA-binding S4 domain"/>
    <property type="match status" value="1"/>
</dbReference>
<comment type="caution">
    <text evidence="7">The sequence shown here is derived from an EMBL/GenBank/DDBJ whole genome shotgun (WGS) entry which is preliminary data.</text>
</comment>
<dbReference type="PROSITE" id="PS50889">
    <property type="entry name" value="S4"/>
    <property type="match status" value="1"/>
</dbReference>
<dbReference type="InterPro" id="IPR002942">
    <property type="entry name" value="S4_RNA-bd"/>
</dbReference>
<dbReference type="HOGENOM" id="CLU_101003_2_0_11"/>
<evidence type="ECO:0000313" key="7">
    <source>
        <dbReference type="EMBL" id="CCI83034.1"/>
    </source>
</evidence>
<proteinExistence type="inferred from homology"/>
<dbReference type="PIRSF" id="PIRSF016821">
    <property type="entry name" value="HSP15"/>
    <property type="match status" value="1"/>
</dbReference>
<gene>
    <name evidence="7" type="ORF">BN46_0286</name>
    <name evidence="8" type="ORF">HMPREF9719_00230</name>
</gene>
<dbReference type="AlphaFoldDB" id="I7LBE0"/>
<evidence type="ECO:0000256" key="2">
    <source>
        <dbReference type="ARBA" id="ARBA00022884"/>
    </source>
</evidence>
<keyword evidence="7" id="KW-0346">Stress response</keyword>
<comment type="similarity">
    <text evidence="1">Belongs to the HSP15 family.</text>
</comment>
<dbReference type="EMBL" id="AHAE01000016">
    <property type="protein sequence ID" value="EJZ82828.1"/>
    <property type="molecule type" value="Genomic_DNA"/>
</dbReference>
<keyword evidence="3" id="KW-0238">DNA-binding</keyword>
<dbReference type="OrthoDB" id="9797176at2"/>
<dbReference type="Proteomes" id="UP000006078">
    <property type="component" value="Unassembled WGS sequence"/>
</dbReference>
<dbReference type="CDD" id="cd00165">
    <property type="entry name" value="S4"/>
    <property type="match status" value="1"/>
</dbReference>
<dbReference type="STRING" id="29321.AAV33_05900"/>
<dbReference type="eggNOG" id="COG1188">
    <property type="taxonomic scope" value="Bacteria"/>
</dbReference>
<organism evidence="7 10">
    <name type="scientific">Corynebacterium otitidis ATCC 51513</name>
    <dbReference type="NCBI Taxonomy" id="883169"/>
    <lineage>
        <taxon>Bacteria</taxon>
        <taxon>Bacillati</taxon>
        <taxon>Actinomycetota</taxon>
        <taxon>Actinomycetes</taxon>
        <taxon>Mycobacteriales</taxon>
        <taxon>Corynebacteriaceae</taxon>
        <taxon>Corynebacterium</taxon>
    </lineage>
</organism>
<accession>I7LBE0</accession>
<dbReference type="SUPFAM" id="SSF55174">
    <property type="entry name" value="Alpha-L RNA-binding motif"/>
    <property type="match status" value="1"/>
</dbReference>
<evidence type="ECO:0000313" key="9">
    <source>
        <dbReference type="Proteomes" id="UP000006078"/>
    </source>
</evidence>
<dbReference type="EMBL" id="CAJZ01000037">
    <property type="protein sequence ID" value="CCI83034.1"/>
    <property type="molecule type" value="Genomic_DNA"/>
</dbReference>
<evidence type="ECO:0000256" key="3">
    <source>
        <dbReference type="ARBA" id="ARBA00023125"/>
    </source>
</evidence>
<dbReference type="GO" id="GO:0003677">
    <property type="term" value="F:DNA binding"/>
    <property type="evidence" value="ECO:0007669"/>
    <property type="project" value="UniProtKB-KW"/>
</dbReference>
<feature type="compositionally biased region" description="Basic and acidic residues" evidence="5">
    <location>
        <begin position="109"/>
        <end position="133"/>
    </location>
</feature>
<dbReference type="InterPro" id="IPR036986">
    <property type="entry name" value="S4_RNA-bd_sf"/>
</dbReference>
<dbReference type="RefSeq" id="WP_004600120.1">
    <property type="nucleotide sequence ID" value="NZ_HF541865.1"/>
</dbReference>
<evidence type="ECO:0000313" key="10">
    <source>
        <dbReference type="Proteomes" id="UP000011016"/>
    </source>
</evidence>
<evidence type="ECO:0000259" key="6">
    <source>
        <dbReference type="SMART" id="SM00363"/>
    </source>
</evidence>
<dbReference type="SMART" id="SM00363">
    <property type="entry name" value="S4"/>
    <property type="match status" value="1"/>
</dbReference>
<keyword evidence="2 4" id="KW-0694">RNA-binding</keyword>
<evidence type="ECO:0000256" key="5">
    <source>
        <dbReference type="SAM" id="MobiDB-lite"/>
    </source>
</evidence>
<keyword evidence="9" id="KW-1185">Reference proteome</keyword>
<dbReference type="InterPro" id="IPR025708">
    <property type="entry name" value="HSP15"/>
</dbReference>
<evidence type="ECO:0000313" key="8">
    <source>
        <dbReference type="EMBL" id="EJZ82828.1"/>
    </source>
</evidence>
<dbReference type="Pfam" id="PF01479">
    <property type="entry name" value="S4"/>
    <property type="match status" value="1"/>
</dbReference>
<dbReference type="GO" id="GO:0043023">
    <property type="term" value="F:ribosomal large subunit binding"/>
    <property type="evidence" value="ECO:0007669"/>
    <property type="project" value="InterPro"/>
</dbReference>
<feature type="domain" description="RNA-binding S4" evidence="6">
    <location>
        <begin position="16"/>
        <end position="81"/>
    </location>
</feature>
<evidence type="ECO:0000256" key="1">
    <source>
        <dbReference type="ARBA" id="ARBA00008396"/>
    </source>
</evidence>
<reference evidence="7 10" key="1">
    <citation type="journal article" date="2012" name="J. Bacteriol.">
        <title>Draft Genome Sequence of Turicella otitidis ATCC 51513, Isolated from Middle Ear Fluid from a Child with Otitis Media.</title>
        <authorList>
            <person name="Brinkrolf K."/>
            <person name="Schneider J."/>
            <person name="Knecht M."/>
            <person name="Ruckert C."/>
            <person name="Tauch A."/>
        </authorList>
    </citation>
    <scope>NUCLEOTIDE SEQUENCE [LARGE SCALE GENOMIC DNA]</scope>
    <source>
        <strain evidence="7 10">ATCC 51513</strain>
    </source>
</reference>
<reference evidence="8 9" key="2">
    <citation type="submission" date="2012-08" db="EMBL/GenBank/DDBJ databases">
        <title>The Genome Sequence of Turicella otitidis ATCC 51513.</title>
        <authorList>
            <consortium name="The Broad Institute Genome Sequencing Platform"/>
            <person name="Earl A."/>
            <person name="Ward D."/>
            <person name="Feldgarden M."/>
            <person name="Gevers D."/>
            <person name="Huys G."/>
            <person name="Walker B."/>
            <person name="Young S.K."/>
            <person name="Zeng Q."/>
            <person name="Gargeya S."/>
            <person name="Fitzgerald M."/>
            <person name="Haas B."/>
            <person name="Abouelleil A."/>
            <person name="Alvarado L."/>
            <person name="Arachchi H.M."/>
            <person name="Berlin A.M."/>
            <person name="Chapman S.B."/>
            <person name="Goldberg J."/>
            <person name="Griggs A."/>
            <person name="Gujja S."/>
            <person name="Hansen M."/>
            <person name="Howarth C."/>
            <person name="Imamovic A."/>
            <person name="Larimer J."/>
            <person name="McCowen C."/>
            <person name="Montmayeur A."/>
            <person name="Murphy C."/>
            <person name="Neiman D."/>
            <person name="Pearson M."/>
            <person name="Priest M."/>
            <person name="Roberts A."/>
            <person name="Saif S."/>
            <person name="Shea T."/>
            <person name="Sisk P."/>
            <person name="Sykes S."/>
            <person name="Wortman J."/>
            <person name="Nusbaum C."/>
            <person name="Birren B."/>
        </authorList>
    </citation>
    <scope>NUCLEOTIDE SEQUENCE [LARGE SCALE GENOMIC DNA]</scope>
    <source>
        <strain evidence="8 9">ATCC 51513</strain>
    </source>
</reference>
<dbReference type="Proteomes" id="UP000011016">
    <property type="component" value="Unassembled WGS sequence"/>
</dbReference>
<protein>
    <submittedName>
        <fullName evidence="7">Ribosome-associated heat shock protein Hsp15</fullName>
    </submittedName>
</protein>
<evidence type="ECO:0000256" key="4">
    <source>
        <dbReference type="PROSITE-ProRule" id="PRU00182"/>
    </source>
</evidence>
<dbReference type="GO" id="GO:0034605">
    <property type="term" value="P:cellular response to heat"/>
    <property type="evidence" value="ECO:0007669"/>
    <property type="project" value="InterPro"/>
</dbReference>